<evidence type="ECO:0000259" key="3">
    <source>
        <dbReference type="PROSITE" id="PS51029"/>
    </source>
</evidence>
<name>A0A4U5N5H5_STECR</name>
<feature type="region of interest" description="Disordered" evidence="2">
    <location>
        <begin position="122"/>
        <end position="156"/>
    </location>
</feature>
<comment type="caution">
    <text evidence="4">The sequence shown here is derived from an EMBL/GenBank/DDBJ whole genome shotgun (WGS) entry which is preliminary data.</text>
</comment>
<protein>
    <recommendedName>
        <fullName evidence="3">MADF domain-containing protein</fullName>
    </recommendedName>
</protein>
<dbReference type="Pfam" id="PF10545">
    <property type="entry name" value="MADF_DNA_bdg"/>
    <property type="match status" value="1"/>
</dbReference>
<dbReference type="InterPro" id="IPR039353">
    <property type="entry name" value="TF_Adf1"/>
</dbReference>
<gene>
    <name evidence="4" type="ORF">L596_018384</name>
</gene>
<dbReference type="PANTHER" id="PTHR12243">
    <property type="entry name" value="MADF DOMAIN TRANSCRIPTION FACTOR"/>
    <property type="match status" value="1"/>
</dbReference>
<organism evidence="4 5">
    <name type="scientific">Steinernema carpocapsae</name>
    <name type="common">Entomopathogenic nematode</name>
    <dbReference type="NCBI Taxonomy" id="34508"/>
    <lineage>
        <taxon>Eukaryota</taxon>
        <taxon>Metazoa</taxon>
        <taxon>Ecdysozoa</taxon>
        <taxon>Nematoda</taxon>
        <taxon>Chromadorea</taxon>
        <taxon>Rhabditida</taxon>
        <taxon>Tylenchina</taxon>
        <taxon>Panagrolaimomorpha</taxon>
        <taxon>Strongyloidoidea</taxon>
        <taxon>Steinernematidae</taxon>
        <taxon>Steinernema</taxon>
    </lineage>
</organism>
<evidence type="ECO:0000256" key="1">
    <source>
        <dbReference type="SAM" id="Coils"/>
    </source>
</evidence>
<dbReference type="PROSITE" id="PS51029">
    <property type="entry name" value="MADF"/>
    <property type="match status" value="1"/>
</dbReference>
<dbReference type="PANTHER" id="PTHR12243:SF67">
    <property type="entry name" value="COREPRESSOR OF PANGOLIN, ISOFORM A-RELATED"/>
    <property type="match status" value="1"/>
</dbReference>
<reference evidence="4 5" key="1">
    <citation type="journal article" date="2015" name="Genome Biol.">
        <title>Comparative genomics of Steinernema reveals deeply conserved gene regulatory networks.</title>
        <authorList>
            <person name="Dillman A.R."/>
            <person name="Macchietto M."/>
            <person name="Porter C.F."/>
            <person name="Rogers A."/>
            <person name="Williams B."/>
            <person name="Antoshechkin I."/>
            <person name="Lee M.M."/>
            <person name="Goodwin Z."/>
            <person name="Lu X."/>
            <person name="Lewis E.E."/>
            <person name="Goodrich-Blair H."/>
            <person name="Stock S.P."/>
            <person name="Adams B.J."/>
            <person name="Sternberg P.W."/>
            <person name="Mortazavi A."/>
        </authorList>
    </citation>
    <scope>NUCLEOTIDE SEQUENCE [LARGE SCALE GENOMIC DNA]</scope>
    <source>
        <strain evidence="4 5">ALL</strain>
    </source>
</reference>
<dbReference type="Proteomes" id="UP000298663">
    <property type="component" value="Unassembled WGS sequence"/>
</dbReference>
<accession>A0A4U5N5H5</accession>
<keyword evidence="5" id="KW-1185">Reference proteome</keyword>
<feature type="coiled-coil region" evidence="1">
    <location>
        <begin position="221"/>
        <end position="248"/>
    </location>
</feature>
<feature type="domain" description="MADF" evidence="3">
    <location>
        <begin position="13"/>
        <end position="108"/>
    </location>
</feature>
<dbReference type="EMBL" id="AZBU02000005">
    <property type="protein sequence ID" value="TKR77401.1"/>
    <property type="molecule type" value="Genomic_DNA"/>
</dbReference>
<evidence type="ECO:0000256" key="2">
    <source>
        <dbReference type="SAM" id="MobiDB-lite"/>
    </source>
</evidence>
<dbReference type="SMART" id="SM00595">
    <property type="entry name" value="MADF"/>
    <property type="match status" value="1"/>
</dbReference>
<evidence type="ECO:0000313" key="5">
    <source>
        <dbReference type="Proteomes" id="UP000298663"/>
    </source>
</evidence>
<dbReference type="OrthoDB" id="6600747at2759"/>
<dbReference type="AlphaFoldDB" id="A0A4U5N5H5"/>
<sequence>MEQYKWSQKQRFQLIHAVQAHPELWDDQHADRRNRQRIEAVWSEIFEESADYRGTFAVDDFRKQWKNLRDAFFKARKAFYADIEAKREPHFTSWIYFDRCTFLDPNFGMRYAQCKAKAGAFGSQRRKRSSSGPEPADRGSGSRSPKKQKTESEDEDIIEEIVVEGEEEEDRFTRFGFLLRETMEVMFEHQPKIVTNTVVEIYQTLVDGLYVVLQDKPEGEKAILLEMHRNVEELREKLKERMEEIRQIEL</sequence>
<proteinExistence type="predicted"/>
<dbReference type="InterPro" id="IPR006578">
    <property type="entry name" value="MADF-dom"/>
</dbReference>
<reference evidence="4 5" key="2">
    <citation type="journal article" date="2019" name="G3 (Bethesda)">
        <title>Hybrid Assembly of the Genome of the Entomopathogenic Nematode Steinernema carpocapsae Identifies the X-Chromosome.</title>
        <authorList>
            <person name="Serra L."/>
            <person name="Macchietto M."/>
            <person name="Macias-Munoz A."/>
            <person name="McGill C.J."/>
            <person name="Rodriguez I.M."/>
            <person name="Rodriguez B."/>
            <person name="Murad R."/>
            <person name="Mortazavi A."/>
        </authorList>
    </citation>
    <scope>NUCLEOTIDE SEQUENCE [LARGE SCALE GENOMIC DNA]</scope>
    <source>
        <strain evidence="4 5">ALL</strain>
    </source>
</reference>
<keyword evidence="1" id="KW-0175">Coiled coil</keyword>
<evidence type="ECO:0000313" key="4">
    <source>
        <dbReference type="EMBL" id="TKR77401.1"/>
    </source>
</evidence>